<keyword evidence="1" id="KW-0677">Repeat</keyword>
<dbReference type="AlphaFoldDB" id="A0A8J2SAH5"/>
<organism evidence="3 4">
    <name type="scientific">Pelagomonas calceolata</name>
    <dbReference type="NCBI Taxonomy" id="35677"/>
    <lineage>
        <taxon>Eukaryota</taxon>
        <taxon>Sar</taxon>
        <taxon>Stramenopiles</taxon>
        <taxon>Ochrophyta</taxon>
        <taxon>Pelagophyceae</taxon>
        <taxon>Pelagomonadales</taxon>
        <taxon>Pelagomonadaceae</taxon>
        <taxon>Pelagomonas</taxon>
    </lineage>
</organism>
<dbReference type="Proteomes" id="UP000789595">
    <property type="component" value="Unassembled WGS sequence"/>
</dbReference>
<evidence type="ECO:0000313" key="3">
    <source>
        <dbReference type="EMBL" id="CAH0364654.1"/>
    </source>
</evidence>
<evidence type="ECO:0000256" key="2">
    <source>
        <dbReference type="ARBA" id="ARBA00022803"/>
    </source>
</evidence>
<dbReference type="Gene3D" id="1.25.40.10">
    <property type="entry name" value="Tetratricopeptide repeat domain"/>
    <property type="match status" value="1"/>
</dbReference>
<evidence type="ECO:0000256" key="1">
    <source>
        <dbReference type="ARBA" id="ARBA00022737"/>
    </source>
</evidence>
<dbReference type="PANTHER" id="PTHR45641:SF19">
    <property type="entry name" value="NEPHROCYSTIN-3"/>
    <property type="match status" value="1"/>
</dbReference>
<protein>
    <recommendedName>
        <fullName evidence="5">Tetratricopeptide repeat protein</fullName>
    </recommendedName>
</protein>
<sequence>MCACRGTAGFAHVSCLAEQAKILMDEAEENNLSDKVQSERWNRWYKCSLCEQEYHGVVRCALGWACWKTYVGRPEVDVARQVAMTLLGTGLGEAGHHEDALTVREAELSMLRRLGADEITLLVAQNNIACTYSLVGRLEEALHMRRDIYFKRLKLLGEEDSLTLNAANNYGLAFLNLQRFEEAKPPLRKMLPVARRVLGENDEITLRMRWYSAAALYHADGATLGDLREAVTTLEETERIARRVFGGAHPLTVDIERQLRDARAALRAREATSK</sequence>
<name>A0A8J2SAH5_9STRA</name>
<evidence type="ECO:0008006" key="5">
    <source>
        <dbReference type="Google" id="ProtNLM"/>
    </source>
</evidence>
<reference evidence="3" key="1">
    <citation type="submission" date="2021-11" db="EMBL/GenBank/DDBJ databases">
        <authorList>
            <consortium name="Genoscope - CEA"/>
            <person name="William W."/>
        </authorList>
    </citation>
    <scope>NUCLEOTIDE SEQUENCE</scope>
</reference>
<dbReference type="EMBL" id="CAKKNE010000001">
    <property type="protein sequence ID" value="CAH0364654.1"/>
    <property type="molecule type" value="Genomic_DNA"/>
</dbReference>
<accession>A0A8J2SAH5</accession>
<gene>
    <name evidence="3" type="ORF">PECAL_1P10270</name>
</gene>
<dbReference type="OrthoDB" id="3038484at2759"/>
<keyword evidence="2" id="KW-0802">TPR repeat</keyword>
<dbReference type="SUPFAM" id="SSF48452">
    <property type="entry name" value="TPR-like"/>
    <property type="match status" value="1"/>
</dbReference>
<dbReference type="Pfam" id="PF13374">
    <property type="entry name" value="TPR_10"/>
    <property type="match status" value="1"/>
</dbReference>
<proteinExistence type="predicted"/>
<dbReference type="InterPro" id="IPR011990">
    <property type="entry name" value="TPR-like_helical_dom_sf"/>
</dbReference>
<dbReference type="PANTHER" id="PTHR45641">
    <property type="entry name" value="TETRATRICOPEPTIDE REPEAT PROTEIN (AFU_ORTHOLOGUE AFUA_6G03870)"/>
    <property type="match status" value="1"/>
</dbReference>
<evidence type="ECO:0000313" key="4">
    <source>
        <dbReference type="Proteomes" id="UP000789595"/>
    </source>
</evidence>
<comment type="caution">
    <text evidence="3">The sequence shown here is derived from an EMBL/GenBank/DDBJ whole genome shotgun (WGS) entry which is preliminary data.</text>
</comment>
<keyword evidence="4" id="KW-1185">Reference proteome</keyword>